<keyword evidence="2" id="KW-1185">Reference proteome</keyword>
<reference evidence="1 2" key="1">
    <citation type="submission" date="2024-02" db="EMBL/GenBank/DDBJ databases">
        <title>De novo assembly and annotation of 12 fungi associated with fruit tree decline syndrome in Ontario, Canada.</title>
        <authorList>
            <person name="Sulman M."/>
            <person name="Ellouze W."/>
            <person name="Ilyukhin E."/>
        </authorList>
    </citation>
    <scope>NUCLEOTIDE SEQUENCE [LARGE SCALE GENOMIC DNA]</scope>
    <source>
        <strain evidence="1 2">M1-105</strain>
    </source>
</reference>
<gene>
    <name evidence="1" type="ORF">SLS56_011670</name>
</gene>
<proteinExistence type="predicted"/>
<evidence type="ECO:0000313" key="1">
    <source>
        <dbReference type="EMBL" id="KAL1615828.1"/>
    </source>
</evidence>
<dbReference type="InterPro" id="IPR032710">
    <property type="entry name" value="NTF2-like_dom_sf"/>
</dbReference>
<dbReference type="Proteomes" id="UP001521116">
    <property type="component" value="Unassembled WGS sequence"/>
</dbReference>
<name>A0ABR3SB16_9PEZI</name>
<evidence type="ECO:0000313" key="2">
    <source>
        <dbReference type="Proteomes" id="UP001521116"/>
    </source>
</evidence>
<evidence type="ECO:0008006" key="3">
    <source>
        <dbReference type="Google" id="ProtNLM"/>
    </source>
</evidence>
<dbReference type="EMBL" id="JAJVDC020000293">
    <property type="protein sequence ID" value="KAL1615828.1"/>
    <property type="molecule type" value="Genomic_DNA"/>
</dbReference>
<accession>A0ABR3SB16</accession>
<dbReference type="Gene3D" id="3.10.450.50">
    <property type="match status" value="1"/>
</dbReference>
<protein>
    <recommendedName>
        <fullName evidence="3">SnoaL-like domain-containing protein</fullName>
    </recommendedName>
</protein>
<sequence length="149" mass="16594">MDGLAVATKSMRTLADFEDYIAAFNADDFPGYCAYYAKDVFMNIGSLSEKTLQGYLEWIKPMRVGVSETLSPQRVAFDRDGSCVVARVHTKFRGREGFRTDNFAGKWGPVYPGEGPLVLMTVWYMLDKEGHIIELAADSSLMEKATAEA</sequence>
<dbReference type="SUPFAM" id="SSF54427">
    <property type="entry name" value="NTF2-like"/>
    <property type="match status" value="1"/>
</dbReference>
<comment type="caution">
    <text evidence="1">The sequence shown here is derived from an EMBL/GenBank/DDBJ whole genome shotgun (WGS) entry which is preliminary data.</text>
</comment>
<organism evidence="1 2">
    <name type="scientific">Neofusicoccum ribis</name>
    <dbReference type="NCBI Taxonomy" id="45134"/>
    <lineage>
        <taxon>Eukaryota</taxon>
        <taxon>Fungi</taxon>
        <taxon>Dikarya</taxon>
        <taxon>Ascomycota</taxon>
        <taxon>Pezizomycotina</taxon>
        <taxon>Dothideomycetes</taxon>
        <taxon>Dothideomycetes incertae sedis</taxon>
        <taxon>Botryosphaeriales</taxon>
        <taxon>Botryosphaeriaceae</taxon>
        <taxon>Neofusicoccum</taxon>
    </lineage>
</organism>